<dbReference type="OrthoDB" id="9805337at2"/>
<name>A0A2S0N560_9BURK</name>
<dbReference type="PANTHER" id="PTHR13847:SF287">
    <property type="entry name" value="FAD-DEPENDENT OXIDOREDUCTASE DOMAIN-CONTAINING PROTEIN 1"/>
    <property type="match status" value="1"/>
</dbReference>
<dbReference type="EMBL" id="CP027669">
    <property type="protein sequence ID" value="AVO43289.1"/>
    <property type="molecule type" value="Genomic_DNA"/>
</dbReference>
<dbReference type="SUPFAM" id="SSF54373">
    <property type="entry name" value="FAD-linked reductases, C-terminal domain"/>
    <property type="match status" value="1"/>
</dbReference>
<dbReference type="Pfam" id="PF01266">
    <property type="entry name" value="DAO"/>
    <property type="match status" value="1"/>
</dbReference>
<dbReference type="Gene3D" id="3.30.9.10">
    <property type="entry name" value="D-Amino Acid Oxidase, subunit A, domain 2"/>
    <property type="match status" value="1"/>
</dbReference>
<evidence type="ECO:0000313" key="4">
    <source>
        <dbReference type="Proteomes" id="UP000239326"/>
    </source>
</evidence>
<dbReference type="SUPFAM" id="SSF51905">
    <property type="entry name" value="FAD/NAD(P)-binding domain"/>
    <property type="match status" value="1"/>
</dbReference>
<dbReference type="Proteomes" id="UP000239326">
    <property type="component" value="Chromosome"/>
</dbReference>
<accession>A0A2S0N560</accession>
<keyword evidence="4" id="KW-1185">Reference proteome</keyword>
<dbReference type="InterPro" id="IPR036188">
    <property type="entry name" value="FAD/NAD-bd_sf"/>
</dbReference>
<protein>
    <submittedName>
        <fullName evidence="3">Nopaline dehydrogenase</fullName>
    </submittedName>
</protein>
<evidence type="ECO:0000313" key="3">
    <source>
        <dbReference type="EMBL" id="AVO43289.1"/>
    </source>
</evidence>
<dbReference type="Gene3D" id="3.50.50.60">
    <property type="entry name" value="FAD/NAD(P)-binding domain"/>
    <property type="match status" value="1"/>
</dbReference>
<proteinExistence type="predicted"/>
<dbReference type="AlphaFoldDB" id="A0A2S0N560"/>
<dbReference type="PANTHER" id="PTHR13847">
    <property type="entry name" value="SARCOSINE DEHYDROGENASE-RELATED"/>
    <property type="match status" value="1"/>
</dbReference>
<dbReference type="GO" id="GO:0016491">
    <property type="term" value="F:oxidoreductase activity"/>
    <property type="evidence" value="ECO:0007669"/>
    <property type="project" value="UniProtKB-KW"/>
</dbReference>
<dbReference type="KEGG" id="simp:C6571_14645"/>
<gene>
    <name evidence="3" type="ORF">C6571_14645</name>
</gene>
<evidence type="ECO:0000256" key="1">
    <source>
        <dbReference type="ARBA" id="ARBA00023002"/>
    </source>
</evidence>
<feature type="domain" description="FAD dependent oxidoreductase" evidence="2">
    <location>
        <begin position="2"/>
        <end position="347"/>
    </location>
</feature>
<sequence length="379" mass="40149">MIGAGMVGSAIGYGLAGQTIGGRRPRVLMLDGLDTDYRAAKANFGLVWVQGKGLGQPAYQRLSLAATLAWGEFARRLEADSGLPIAYEQNGGLNFCLGDAQMEARARQLDAWHAQTPEFQPSTVMLTRAELMRRYPSMRLGESVSGASLGALDGQVNPLKLMAALQSAFQRKGGELRSSRPVTEVEALPSGGFRIRAGDFAAEAGRVVISAGLGSSPLAAMVGLNVPLSPQRGQLLVTERLAPLLPLPASGLRQTAEGTVMVGVTQENVGYDLSTTSMAGARMARRALDILPDLGRARLVRHWACLRIMTPDGAPVYAASPNCPGVDVATCHSGVTLASLHAGIYAEALLQGSGNQALPTLFHDFHQERFHDRPVQKAA</sequence>
<evidence type="ECO:0000259" key="2">
    <source>
        <dbReference type="Pfam" id="PF01266"/>
    </source>
</evidence>
<reference evidence="3 4" key="1">
    <citation type="submission" date="2018-03" db="EMBL/GenBank/DDBJ databases">
        <title>Genome sequencing of Simplicispira sp.</title>
        <authorList>
            <person name="Kim S.-J."/>
            <person name="Heo J."/>
            <person name="Kwon S.-W."/>
        </authorList>
    </citation>
    <scope>NUCLEOTIDE SEQUENCE [LARGE SCALE GENOMIC DNA]</scope>
    <source>
        <strain evidence="3 4">SC1-8</strain>
    </source>
</reference>
<organism evidence="3 4">
    <name type="scientific">Simplicispira suum</name>
    <dbReference type="NCBI Taxonomy" id="2109915"/>
    <lineage>
        <taxon>Bacteria</taxon>
        <taxon>Pseudomonadati</taxon>
        <taxon>Pseudomonadota</taxon>
        <taxon>Betaproteobacteria</taxon>
        <taxon>Burkholderiales</taxon>
        <taxon>Comamonadaceae</taxon>
        <taxon>Simplicispira</taxon>
    </lineage>
</organism>
<dbReference type="InterPro" id="IPR006076">
    <property type="entry name" value="FAD-dep_OxRdtase"/>
</dbReference>
<dbReference type="GO" id="GO:0005737">
    <property type="term" value="C:cytoplasm"/>
    <property type="evidence" value="ECO:0007669"/>
    <property type="project" value="TreeGrafter"/>
</dbReference>
<keyword evidence="1" id="KW-0560">Oxidoreductase</keyword>